<organism evidence="1 2">
    <name type="scientific">Nocardia sputorum</name>
    <dbReference type="NCBI Taxonomy" id="2984338"/>
    <lineage>
        <taxon>Bacteria</taxon>
        <taxon>Bacillati</taxon>
        <taxon>Actinomycetota</taxon>
        <taxon>Actinomycetes</taxon>
        <taxon>Mycobacteriales</taxon>
        <taxon>Nocardiaceae</taxon>
        <taxon>Nocardia</taxon>
    </lineage>
</organism>
<dbReference type="EMBL" id="AP026978">
    <property type="protein sequence ID" value="BDT97722.1"/>
    <property type="molecule type" value="Genomic_DNA"/>
</dbReference>
<proteinExistence type="predicted"/>
<protein>
    <recommendedName>
        <fullName evidence="3">Resolvase/invertase-type recombinase catalytic domain-containing protein</fullName>
    </recommendedName>
</protein>
<evidence type="ECO:0008006" key="3">
    <source>
        <dbReference type="Google" id="ProtNLM"/>
    </source>
</evidence>
<accession>A0ABM8CRY4</accession>
<dbReference type="Proteomes" id="UP001317870">
    <property type="component" value="Chromosome"/>
</dbReference>
<evidence type="ECO:0000313" key="1">
    <source>
        <dbReference type="EMBL" id="BDT97722.1"/>
    </source>
</evidence>
<name>A0ABM8CRY4_9NOCA</name>
<sequence>MTPTGRPRAIGFLRTDIAGSHQKWLETTMRSLAKRLGYDLCKTIALSAKTEDPVGLLLDQIERTGAEAVIVPGRAHLDGHIERVMRRADVVFDVDDVEARWPITAVIDRWCP</sequence>
<reference evidence="1 2" key="1">
    <citation type="submission" date="2022-11" db="EMBL/GenBank/DDBJ databases">
        <title>Genome Sequencing of Nocardia sp. ON39_IFM12276 and assembly.</title>
        <authorList>
            <person name="Shimojima M."/>
            <person name="Toyokawa M."/>
            <person name="Uesaka K."/>
        </authorList>
    </citation>
    <scope>NUCLEOTIDE SEQUENCE [LARGE SCALE GENOMIC DNA]</scope>
    <source>
        <strain evidence="1 2">IFM 12276</strain>
    </source>
</reference>
<evidence type="ECO:0000313" key="2">
    <source>
        <dbReference type="Proteomes" id="UP001317870"/>
    </source>
</evidence>
<gene>
    <name evidence="1" type="ORF">IFM12276_07510</name>
</gene>
<keyword evidence="2" id="KW-1185">Reference proteome</keyword>